<evidence type="ECO:0000256" key="2">
    <source>
        <dbReference type="ARBA" id="ARBA00023264"/>
    </source>
</evidence>
<gene>
    <name evidence="4" type="ORF">ONB1V03_LOCUS8795</name>
</gene>
<dbReference type="Gene3D" id="3.90.1200.10">
    <property type="match status" value="1"/>
</dbReference>
<dbReference type="EMBL" id="OC920008">
    <property type="protein sequence ID" value="CAD7652129.1"/>
    <property type="molecule type" value="Genomic_DNA"/>
</dbReference>
<dbReference type="GO" id="GO:0004103">
    <property type="term" value="F:choline kinase activity"/>
    <property type="evidence" value="ECO:0007669"/>
    <property type="project" value="TreeGrafter"/>
</dbReference>
<keyword evidence="1" id="KW-0443">Lipid metabolism</keyword>
<evidence type="ECO:0000256" key="1">
    <source>
        <dbReference type="ARBA" id="ARBA00023209"/>
    </source>
</evidence>
<dbReference type="InterPro" id="IPR011009">
    <property type="entry name" value="Kinase-like_dom_sf"/>
</dbReference>
<comment type="similarity">
    <text evidence="3">Belongs to the choline/ethanolamine kinase family.</text>
</comment>
<dbReference type="PANTHER" id="PTHR22603:SF93">
    <property type="entry name" value="RE24176P"/>
    <property type="match status" value="1"/>
</dbReference>
<protein>
    <submittedName>
        <fullName evidence="4">Uncharacterized protein</fullName>
    </submittedName>
</protein>
<proteinExistence type="inferred from homology"/>
<reference evidence="4" key="1">
    <citation type="submission" date="2020-11" db="EMBL/GenBank/DDBJ databases">
        <authorList>
            <person name="Tran Van P."/>
        </authorList>
    </citation>
    <scope>NUCLEOTIDE SEQUENCE</scope>
</reference>
<dbReference type="Pfam" id="PF01633">
    <property type="entry name" value="Choline_kinase"/>
    <property type="match status" value="1"/>
</dbReference>
<dbReference type="GO" id="GO:0004305">
    <property type="term" value="F:ethanolamine kinase activity"/>
    <property type="evidence" value="ECO:0007669"/>
    <property type="project" value="TreeGrafter"/>
</dbReference>
<dbReference type="Proteomes" id="UP000728032">
    <property type="component" value="Unassembled WGS sequence"/>
</dbReference>
<dbReference type="AlphaFoldDB" id="A0A7R9M2B4"/>
<dbReference type="EMBL" id="CAJPVJ010005183">
    <property type="protein sequence ID" value="CAG2169316.1"/>
    <property type="molecule type" value="Genomic_DNA"/>
</dbReference>
<evidence type="ECO:0000313" key="5">
    <source>
        <dbReference type="Proteomes" id="UP000728032"/>
    </source>
</evidence>
<keyword evidence="2" id="KW-1208">Phospholipid metabolism</keyword>
<evidence type="ECO:0000256" key="3">
    <source>
        <dbReference type="ARBA" id="ARBA00038211"/>
    </source>
</evidence>
<sequence>MDEMIINNKLRNSRDLTSDKQTEDQLLKEADYFALASHLLWTLWSINNARTSKIQFGYWEYGLTRLTAYGTHKKQVLRKYSTHTYNNIV</sequence>
<name>A0A7R9M2B4_9ACAR</name>
<dbReference type="GO" id="GO:0005737">
    <property type="term" value="C:cytoplasm"/>
    <property type="evidence" value="ECO:0007669"/>
    <property type="project" value="TreeGrafter"/>
</dbReference>
<dbReference type="OrthoDB" id="3649325at2759"/>
<keyword evidence="5" id="KW-1185">Reference proteome</keyword>
<keyword evidence="1" id="KW-0444">Lipid biosynthesis</keyword>
<dbReference type="PANTHER" id="PTHR22603">
    <property type="entry name" value="CHOLINE/ETHANOALAMINE KINASE"/>
    <property type="match status" value="1"/>
</dbReference>
<dbReference type="SUPFAM" id="SSF56112">
    <property type="entry name" value="Protein kinase-like (PK-like)"/>
    <property type="match status" value="1"/>
</dbReference>
<keyword evidence="1" id="KW-0594">Phospholipid biosynthesis</keyword>
<evidence type="ECO:0000313" key="4">
    <source>
        <dbReference type="EMBL" id="CAD7652129.1"/>
    </source>
</evidence>
<accession>A0A7R9M2B4</accession>
<dbReference type="GO" id="GO:0006646">
    <property type="term" value="P:phosphatidylethanolamine biosynthetic process"/>
    <property type="evidence" value="ECO:0007669"/>
    <property type="project" value="TreeGrafter"/>
</dbReference>
<organism evidence="4">
    <name type="scientific">Oppiella nova</name>
    <dbReference type="NCBI Taxonomy" id="334625"/>
    <lineage>
        <taxon>Eukaryota</taxon>
        <taxon>Metazoa</taxon>
        <taxon>Ecdysozoa</taxon>
        <taxon>Arthropoda</taxon>
        <taxon>Chelicerata</taxon>
        <taxon>Arachnida</taxon>
        <taxon>Acari</taxon>
        <taxon>Acariformes</taxon>
        <taxon>Sarcoptiformes</taxon>
        <taxon>Oribatida</taxon>
        <taxon>Brachypylina</taxon>
        <taxon>Oppioidea</taxon>
        <taxon>Oppiidae</taxon>
        <taxon>Oppiella</taxon>
    </lineage>
</organism>